<dbReference type="MGI" id="MGI:3642012">
    <property type="gene designation" value="Gm10431"/>
</dbReference>
<organism evidence="2">
    <name type="scientific">Mus musculus</name>
    <name type="common">Mouse</name>
    <dbReference type="NCBI Taxonomy" id="10090"/>
    <lineage>
        <taxon>Eukaryota</taxon>
        <taxon>Metazoa</taxon>
        <taxon>Chordata</taxon>
        <taxon>Craniata</taxon>
        <taxon>Vertebrata</taxon>
        <taxon>Euteleostomi</taxon>
        <taxon>Mammalia</taxon>
        <taxon>Eutheria</taxon>
        <taxon>Euarchontoglires</taxon>
        <taxon>Glires</taxon>
        <taxon>Rodentia</taxon>
        <taxon>Myomorpha</taxon>
        <taxon>Muroidea</taxon>
        <taxon>Muridae</taxon>
        <taxon>Murinae</taxon>
        <taxon>Mus</taxon>
        <taxon>Mus</taxon>
    </lineage>
</organism>
<feature type="region of interest" description="Disordered" evidence="1">
    <location>
        <begin position="27"/>
        <end position="47"/>
    </location>
</feature>
<dbReference type="AGR" id="MGI:3642012"/>
<reference evidence="2" key="6">
    <citation type="submission" date="2004-03" db="EMBL/GenBank/DDBJ databases">
        <authorList>
            <person name="Arakawa T."/>
            <person name="Carninci P."/>
            <person name="Fukuda S."/>
            <person name="Hashizume W."/>
            <person name="Hayashida K."/>
            <person name="Hori F."/>
            <person name="Iida J."/>
            <person name="Imamura K."/>
            <person name="Imotani K."/>
            <person name="Itoh M."/>
            <person name="Kanagawa S."/>
            <person name="Kawai J."/>
            <person name="Kojima M."/>
            <person name="Konno H."/>
            <person name="Murata M."/>
            <person name="Nakamura M."/>
            <person name="Ninomiya N."/>
            <person name="Nishiyori H."/>
            <person name="Nomura K."/>
            <person name="Ohno M."/>
            <person name="Sakazume N."/>
            <person name="Sano H."/>
            <person name="Sasaki D."/>
            <person name="Shibata K."/>
            <person name="Shiraki T."/>
            <person name="Tagami M."/>
            <person name="Tagami Y."/>
            <person name="Waki K."/>
            <person name="Watahiki A."/>
            <person name="Muramatsu M."/>
            <person name="Hayashizaki Y."/>
        </authorList>
    </citation>
    <scope>NUCLEOTIDE SEQUENCE</scope>
    <source>
        <strain evidence="2">NOD</strain>
    </source>
</reference>
<dbReference type="AlphaFoldDB" id="Q3U4D9"/>
<feature type="non-terminal residue" evidence="2">
    <location>
        <position position="1"/>
    </location>
</feature>
<reference evidence="2" key="7">
    <citation type="journal article" date="2005" name="Science">
        <title>The Transcriptional Landscape of the Mammalian Genome.</title>
        <authorList>
            <consortium name="The FANTOM Consortium"/>
            <consortium name="Riken Genome Exploration Research Group and Genome Science Group (Genome Network Project Core Group)"/>
        </authorList>
    </citation>
    <scope>NUCLEOTIDE SEQUENCE</scope>
    <source>
        <strain evidence="2">NOD</strain>
    </source>
</reference>
<reference evidence="2" key="5">
    <citation type="journal article" date="2002" name="Nature">
        <title>Analysis of the mouse transcriptome based on functional annotation of 60,770 full-length cDNAs.</title>
        <authorList>
            <consortium name="The FANTOM Consortium and the RIKEN Genome Exploration Research Group Phase I and II Team"/>
        </authorList>
    </citation>
    <scope>NUCLEOTIDE SEQUENCE</scope>
    <source>
        <strain evidence="2">NOD</strain>
    </source>
</reference>
<reference evidence="2" key="2">
    <citation type="journal article" date="2000" name="Genome Res.">
        <title>Normalization and subtraction of cap-trapper-selected cDNAs to prepare full-length cDNA libraries for rapid discovery of new genes.</title>
        <authorList>
            <person name="Carninci P."/>
            <person name="Shibata Y."/>
            <person name="Hayatsu N."/>
            <person name="Sugahara Y."/>
            <person name="Shibata K."/>
            <person name="Itoh M."/>
            <person name="Konno H."/>
            <person name="Okazaki Y."/>
            <person name="Muramatsu M."/>
            <person name="Hayashizaki Y."/>
        </authorList>
    </citation>
    <scope>NUCLEOTIDE SEQUENCE</scope>
    <source>
        <strain evidence="2">NOD</strain>
    </source>
</reference>
<sequence>CLTRVGSGRNLAQRGPEWLGERDLRALQESPAFPGGARTAPEDIRPASQTVAAQVCVPASQAPSFCHGYWSLAYQGREKRGLLGSESCSGAQGRVCLRSGPASKGCGSGGTRGGHTPKHHRMRAVNPQN</sequence>
<name>Q3U4D9_MOUSE</name>
<feature type="region of interest" description="Disordered" evidence="1">
    <location>
        <begin position="100"/>
        <end position="129"/>
    </location>
</feature>
<protein>
    <submittedName>
        <fullName evidence="2">Uncharacterized protein</fullName>
    </submittedName>
</protein>
<dbReference type="EMBL" id="AK154292">
    <property type="protein sequence ID" value="BAE32493.1"/>
    <property type="molecule type" value="mRNA"/>
</dbReference>
<evidence type="ECO:0000256" key="1">
    <source>
        <dbReference type="SAM" id="MobiDB-lite"/>
    </source>
</evidence>
<reference evidence="2" key="4">
    <citation type="journal article" date="2001" name="Nature">
        <title>Functional annotation of a full-length mouse cDNA collection.</title>
        <authorList>
            <consortium name="The RIKEN Genome Exploration Research Group Phase II Team and the FANTOM Consortium"/>
        </authorList>
    </citation>
    <scope>NUCLEOTIDE SEQUENCE</scope>
    <source>
        <strain evidence="2">NOD</strain>
    </source>
</reference>
<evidence type="ECO:0000313" key="2">
    <source>
        <dbReference type="EMBL" id="BAE32493.1"/>
    </source>
</evidence>
<evidence type="ECO:0000313" key="3">
    <source>
        <dbReference type="MGI" id="MGI:3642012"/>
    </source>
</evidence>
<proteinExistence type="evidence at transcript level"/>
<reference evidence="2" key="3">
    <citation type="journal article" date="2000" name="Genome Res.">
        <title>RIKEN integrated sequence analysis (RISA) system--384-format sequencing pipeline with 384 multicapillary sequencer.</title>
        <authorList>
            <person name="Shibata K."/>
            <person name="Itoh M."/>
            <person name="Aizawa K."/>
            <person name="Nagaoka S."/>
            <person name="Sasaki N."/>
            <person name="Carninci P."/>
            <person name="Konno H."/>
            <person name="Akiyama J."/>
            <person name="Nishi K."/>
            <person name="Kitsunai T."/>
            <person name="Tashiro H."/>
            <person name="Itoh M."/>
            <person name="Sumi N."/>
            <person name="Ishii Y."/>
            <person name="Nakamura S."/>
            <person name="Hazama M."/>
            <person name="Nishine T."/>
            <person name="Harada A."/>
            <person name="Yamamoto R."/>
            <person name="Matsumoto H."/>
            <person name="Sakaguchi S."/>
            <person name="Ikegami T."/>
            <person name="Kashiwagi K."/>
            <person name="Fujiwake S."/>
            <person name="Inoue K."/>
            <person name="Togawa Y."/>
            <person name="Izawa M."/>
            <person name="Ohara E."/>
            <person name="Watahiki M."/>
            <person name="Yoneda Y."/>
            <person name="Ishikawa T."/>
            <person name="Ozawa K."/>
            <person name="Tanaka T."/>
            <person name="Matsuura S."/>
            <person name="Kawai J."/>
            <person name="Okazaki Y."/>
            <person name="Muramatsu M."/>
            <person name="Inoue Y."/>
            <person name="Kira A."/>
            <person name="Hayashizaki Y."/>
        </authorList>
    </citation>
    <scope>NUCLEOTIDE SEQUENCE</scope>
    <source>
        <strain evidence="2">NOD</strain>
    </source>
</reference>
<reference evidence="2" key="8">
    <citation type="journal article" date="2005" name="Science">
        <title>Antisense Transcription in the Mammalian Transcriptome.</title>
        <authorList>
            <consortium name="RIKEN Genome Exploration Research Group and Genome Science Group (Genome Network Project Core Group) and the FANTOM Consortium"/>
        </authorList>
    </citation>
    <scope>NUCLEOTIDE SEQUENCE</scope>
    <source>
        <strain evidence="2">NOD</strain>
    </source>
</reference>
<reference evidence="2" key="1">
    <citation type="journal article" date="1999" name="Methods Enzymol.">
        <title>High-efficiency full-length cDNA cloning.</title>
        <authorList>
            <person name="Carninci P."/>
            <person name="Hayashizaki Y."/>
        </authorList>
    </citation>
    <scope>NUCLEOTIDE SEQUENCE</scope>
    <source>
        <strain evidence="2">NOD</strain>
    </source>
</reference>
<gene>
    <name evidence="3" type="primary">Gm10431</name>
</gene>
<accession>Q3U4D9</accession>